<gene>
    <name evidence="6" type="ORF">U0R22_004509</name>
</gene>
<accession>A0ABZ0VXD8</accession>
<organism evidence="6 7">
    <name type="scientific">Mesorhizobium huakuii</name>
    <dbReference type="NCBI Taxonomy" id="28104"/>
    <lineage>
        <taxon>Bacteria</taxon>
        <taxon>Pseudomonadati</taxon>
        <taxon>Pseudomonadota</taxon>
        <taxon>Alphaproteobacteria</taxon>
        <taxon>Hyphomicrobiales</taxon>
        <taxon>Phyllobacteriaceae</taxon>
        <taxon>Mesorhizobium</taxon>
    </lineage>
</organism>
<evidence type="ECO:0000256" key="2">
    <source>
        <dbReference type="ARBA" id="ARBA00023015"/>
    </source>
</evidence>
<keyword evidence="3" id="KW-0238">DNA-binding</keyword>
<keyword evidence="2" id="KW-0805">Transcription regulation</keyword>
<dbReference type="PROSITE" id="PS50931">
    <property type="entry name" value="HTH_LYSR"/>
    <property type="match status" value="1"/>
</dbReference>
<dbReference type="PANTHER" id="PTHR30537:SF1">
    <property type="entry name" value="HTH-TYPE TRANSCRIPTIONAL REGULATOR PGRR"/>
    <property type="match status" value="1"/>
</dbReference>
<dbReference type="RefSeq" id="WP_322415097.1">
    <property type="nucleotide sequence ID" value="NZ_CP139858.1"/>
</dbReference>
<dbReference type="Gene3D" id="3.40.190.290">
    <property type="match status" value="1"/>
</dbReference>
<proteinExistence type="inferred from homology"/>
<evidence type="ECO:0000256" key="1">
    <source>
        <dbReference type="ARBA" id="ARBA00009437"/>
    </source>
</evidence>
<comment type="similarity">
    <text evidence="1">Belongs to the LysR transcriptional regulatory family.</text>
</comment>
<reference evidence="6 7" key="1">
    <citation type="submission" date="2023-11" db="EMBL/GenBank/DDBJ databases">
        <authorList>
            <person name="Panchal A.K."/>
            <person name="Meaney J.S."/>
            <person name="Karas B.J."/>
            <person name="diCenzo G.C."/>
        </authorList>
    </citation>
    <scope>NUCLEOTIDE SEQUENCE [LARGE SCALE GENOMIC DNA]</scope>
    <source>
        <strain evidence="6 7">NZP2235</strain>
    </source>
</reference>
<feature type="domain" description="HTH lysR-type" evidence="5">
    <location>
        <begin position="4"/>
        <end position="61"/>
    </location>
</feature>
<dbReference type="Pfam" id="PF03466">
    <property type="entry name" value="LysR_substrate"/>
    <property type="match status" value="1"/>
</dbReference>
<keyword evidence="4" id="KW-0804">Transcription</keyword>
<dbReference type="SUPFAM" id="SSF46785">
    <property type="entry name" value="Winged helix' DNA-binding domain"/>
    <property type="match status" value="1"/>
</dbReference>
<dbReference type="EMBL" id="CP139858">
    <property type="protein sequence ID" value="WQC00307.1"/>
    <property type="molecule type" value="Genomic_DNA"/>
</dbReference>
<keyword evidence="7" id="KW-1185">Reference proteome</keyword>
<evidence type="ECO:0000256" key="4">
    <source>
        <dbReference type="ARBA" id="ARBA00023163"/>
    </source>
</evidence>
<dbReference type="InterPro" id="IPR036388">
    <property type="entry name" value="WH-like_DNA-bd_sf"/>
</dbReference>
<dbReference type="InterPro" id="IPR005119">
    <property type="entry name" value="LysR_subst-bd"/>
</dbReference>
<evidence type="ECO:0000313" key="7">
    <source>
        <dbReference type="Proteomes" id="UP001322481"/>
    </source>
</evidence>
<dbReference type="Proteomes" id="UP001322481">
    <property type="component" value="Chromosome"/>
</dbReference>
<evidence type="ECO:0000256" key="3">
    <source>
        <dbReference type="ARBA" id="ARBA00023125"/>
    </source>
</evidence>
<protein>
    <submittedName>
        <fullName evidence="6">LysR family transcriptional regulator</fullName>
    </submittedName>
</protein>
<dbReference type="SUPFAM" id="SSF53850">
    <property type="entry name" value="Periplasmic binding protein-like II"/>
    <property type="match status" value="1"/>
</dbReference>
<dbReference type="Gene3D" id="1.10.10.10">
    <property type="entry name" value="Winged helix-like DNA-binding domain superfamily/Winged helix DNA-binding domain"/>
    <property type="match status" value="1"/>
</dbReference>
<dbReference type="InterPro" id="IPR000847">
    <property type="entry name" value="LysR_HTH_N"/>
</dbReference>
<evidence type="ECO:0000313" key="6">
    <source>
        <dbReference type="EMBL" id="WQC00307.1"/>
    </source>
</evidence>
<dbReference type="InterPro" id="IPR036390">
    <property type="entry name" value="WH_DNA-bd_sf"/>
</dbReference>
<sequence length="303" mass="33767">MERVPAHGIEVFLAIVREGSMRAAADVLGVGAPTVTLQLKALEELLGIGLLFRTTRGIQLTDAGRVLFDAAAPAHRDLTYAIKKTREMAKSTTGTLRLSLSREAYIAALAPALGEYLAKNPGIKLNISWDEEPVDLVRHGIHGGIRMGDVLTPDMIAVRVTPPIKSAFFASPSYLQTHGIPKRPRDLLNHQCIRQRLPTSVTPREWWVLEDGQDKRLDPPARLIFDSAEGVIQAARDGHGVGWSTRLTLEEHFSRGDLEPLLEPYVKDLPPFYIYYPEQNKRVECLKLLVEFLRSKLRKTPGN</sequence>
<dbReference type="PANTHER" id="PTHR30537">
    <property type="entry name" value="HTH-TYPE TRANSCRIPTIONAL REGULATOR"/>
    <property type="match status" value="1"/>
</dbReference>
<dbReference type="Pfam" id="PF00126">
    <property type="entry name" value="HTH_1"/>
    <property type="match status" value="1"/>
</dbReference>
<evidence type="ECO:0000259" key="5">
    <source>
        <dbReference type="PROSITE" id="PS50931"/>
    </source>
</evidence>
<name>A0ABZ0VXD8_9HYPH</name>
<dbReference type="InterPro" id="IPR058163">
    <property type="entry name" value="LysR-type_TF_proteobact-type"/>
</dbReference>